<dbReference type="Gene3D" id="3.40.50.720">
    <property type="entry name" value="NAD(P)-binding Rossmann-like Domain"/>
    <property type="match status" value="1"/>
</dbReference>
<dbReference type="SUPFAM" id="SSF55347">
    <property type="entry name" value="Glyceraldehyde-3-phosphate dehydrogenase-like, C-terminal domain"/>
    <property type="match status" value="1"/>
</dbReference>
<dbReference type="PANTHER" id="PTHR42693">
    <property type="entry name" value="ARYLSULFATASE FAMILY MEMBER"/>
    <property type="match status" value="1"/>
</dbReference>
<dbReference type="Pfam" id="PF00884">
    <property type="entry name" value="Sulfatase"/>
    <property type="match status" value="1"/>
</dbReference>
<evidence type="ECO:0000259" key="8">
    <source>
        <dbReference type="Pfam" id="PF19051"/>
    </source>
</evidence>
<dbReference type="EC" id="1.1.1.18" evidence="9"/>
<dbReference type="Pfam" id="PF19051">
    <property type="entry name" value="GFO_IDH_MocA_C2"/>
    <property type="match status" value="1"/>
</dbReference>
<keyword evidence="2" id="KW-0479">Metal-binding</keyword>
<dbReference type="Gene3D" id="3.30.1120.10">
    <property type="match status" value="1"/>
</dbReference>
<feature type="signal peptide" evidence="5">
    <location>
        <begin position="1"/>
        <end position="20"/>
    </location>
</feature>
<keyword evidence="9" id="KW-0560">Oxidoreductase</keyword>
<organism evidence="9">
    <name type="scientific">uncultured Phycisphaerae bacterium</name>
    <dbReference type="NCBI Taxonomy" id="904963"/>
    <lineage>
        <taxon>Bacteria</taxon>
        <taxon>Pseudomonadati</taxon>
        <taxon>Planctomycetota</taxon>
        <taxon>Phycisphaerae</taxon>
        <taxon>environmental samples</taxon>
    </lineage>
</organism>
<dbReference type="PANTHER" id="PTHR42693:SF53">
    <property type="entry name" value="ENDO-4-O-SULFATASE"/>
    <property type="match status" value="1"/>
</dbReference>
<feature type="non-terminal residue" evidence="9">
    <location>
        <position position="819"/>
    </location>
</feature>
<name>A0A6J4PWW7_9BACT</name>
<dbReference type="InterPro" id="IPR043906">
    <property type="entry name" value="Gfo/Idh/MocA_OxRdtase_bact_C"/>
</dbReference>
<accession>A0A6J4PWW7</accession>
<evidence type="ECO:0000256" key="5">
    <source>
        <dbReference type="SAM" id="SignalP"/>
    </source>
</evidence>
<dbReference type="InterPro" id="IPR050738">
    <property type="entry name" value="Sulfatase"/>
</dbReference>
<evidence type="ECO:0000256" key="4">
    <source>
        <dbReference type="ARBA" id="ARBA00022837"/>
    </source>
</evidence>
<dbReference type="CDD" id="cd16146">
    <property type="entry name" value="ARS_like"/>
    <property type="match status" value="1"/>
</dbReference>
<dbReference type="GO" id="GO:0000166">
    <property type="term" value="F:nucleotide binding"/>
    <property type="evidence" value="ECO:0007669"/>
    <property type="project" value="InterPro"/>
</dbReference>
<dbReference type="Gene3D" id="3.30.360.10">
    <property type="entry name" value="Dihydrodipicolinate Reductase, domain 2"/>
    <property type="match status" value="1"/>
</dbReference>
<evidence type="ECO:0000256" key="1">
    <source>
        <dbReference type="ARBA" id="ARBA00008779"/>
    </source>
</evidence>
<sequence length="819" mass="89234">MRTLLRLFVVTCSLATCVRAAPAAPAVTSPAAGRPNILVVVVDDAGYGDFGCHGHPFLQTPNIDRLHAQSVRLTDFHVSPMCTPTRGQLLTGMDAVRNGATSVTGGRSFVRPGVRTMPEVLAAAGYRTGMFGKWHLGDNYPHRPTDRGFRDAVWVKGWGFTSAPEFANALTDGRCYRGADEARFKGYVTDFCFDEAMSWMRERRAKQEPFFCYLPLHAAHTPHQVPERYRAPYAGRANRAAGFFGMLANVDENVGRLDRFLADAGLRDDTIVVFMTDNGGTAGVPFHNAGLRGRKTEYYDGGHRVPCFVRWPGGGLRPPGDVAAPTQAQDLLPTLLDLAGAPRPPGVTFDGASLAGLLRGRGDDRRADDGLADRTFVVQYSRATLAKWECAVVSGSWRLVGGTELYDVAADRGQQTDLAGRQADVVARLRAHYERWWDGLGPAASQFVPAAVVGSAAQPRVALTSADWQDVYCDNARHIREAVGGPRGGPWNLHVEQAGEYEVAVRRWPPELVLPLAAGQGPGGRALPIASATLTIGGQTVSAKADGAGAAGGKPVAIHRVKDLRKVIEDPEVHAVAIATPDHWHAPAAIMACAAGKHVYVEKPCSHNPREGELLVEAARKHDRVVQHGTQRRSWPGVVKGIQAVRGGEIGAVRFARAWYAADRGTIGRGKAVPAPSNLDYAMWQGPAPERPYQDNLIHYNWHWFWHWGTGELGNNGVHFLDLVRWGLNVDYPKRVTSSGGRYCFSDDQETPDTQTATFDFGDKLILWECRSCQPRGIEGEKAAVSFHGERGTLVLTDAGFRVYDRDDKLLRVNAERSA</sequence>
<comment type="similarity">
    <text evidence="1">Belongs to the sulfatase family.</text>
</comment>
<dbReference type="InterPro" id="IPR000917">
    <property type="entry name" value="Sulfatase_N"/>
</dbReference>
<feature type="chain" id="PRO_5026778943" evidence="5">
    <location>
        <begin position="21"/>
        <end position="819"/>
    </location>
</feature>
<dbReference type="Gene3D" id="3.40.720.10">
    <property type="entry name" value="Alkaline Phosphatase, subunit A"/>
    <property type="match status" value="1"/>
</dbReference>
<keyword evidence="4" id="KW-0106">Calcium</keyword>
<dbReference type="GO" id="GO:0046872">
    <property type="term" value="F:metal ion binding"/>
    <property type="evidence" value="ECO:0007669"/>
    <property type="project" value="UniProtKB-KW"/>
</dbReference>
<proteinExistence type="inferred from homology"/>
<feature type="domain" description="Gfo/Idh/MocA-like oxidoreductase bacterial type C-terminal" evidence="8">
    <location>
        <begin position="672"/>
        <end position="732"/>
    </location>
</feature>
<reference evidence="9" key="1">
    <citation type="submission" date="2020-02" db="EMBL/GenBank/DDBJ databases">
        <authorList>
            <person name="Meier V. D."/>
        </authorList>
    </citation>
    <scope>NUCLEOTIDE SEQUENCE</scope>
    <source>
        <strain evidence="9">AVDCRST_MAG64</strain>
    </source>
</reference>
<dbReference type="InterPro" id="IPR036291">
    <property type="entry name" value="NAD(P)-bd_dom_sf"/>
</dbReference>
<evidence type="ECO:0000259" key="6">
    <source>
        <dbReference type="Pfam" id="PF00884"/>
    </source>
</evidence>
<dbReference type="AlphaFoldDB" id="A0A6J4PWW7"/>
<keyword evidence="5" id="KW-0732">Signal</keyword>
<protein>
    <submittedName>
        <fullName evidence="9">Myo-inositol 2-dehydrogenase</fullName>
        <ecNumber evidence="9">1.1.1.18</ecNumber>
    </submittedName>
</protein>
<keyword evidence="3" id="KW-0378">Hydrolase</keyword>
<dbReference type="GO" id="GO:0050112">
    <property type="term" value="F:inositol 2-dehydrogenase (NAD+) activity"/>
    <property type="evidence" value="ECO:0007669"/>
    <property type="project" value="UniProtKB-EC"/>
</dbReference>
<evidence type="ECO:0000259" key="7">
    <source>
        <dbReference type="Pfam" id="PF01408"/>
    </source>
</evidence>
<gene>
    <name evidence="9" type="ORF">AVDCRST_MAG64-3280</name>
</gene>
<dbReference type="GO" id="GO:0004065">
    <property type="term" value="F:arylsulfatase activity"/>
    <property type="evidence" value="ECO:0007669"/>
    <property type="project" value="TreeGrafter"/>
</dbReference>
<feature type="domain" description="Gfo/Idh/MocA-like oxidoreductase N-terminal" evidence="7">
    <location>
        <begin position="557"/>
        <end position="629"/>
    </location>
</feature>
<dbReference type="EMBL" id="CADCUQ010000758">
    <property type="protein sequence ID" value="CAA9427896.1"/>
    <property type="molecule type" value="Genomic_DNA"/>
</dbReference>
<dbReference type="InterPro" id="IPR024607">
    <property type="entry name" value="Sulfatase_CS"/>
</dbReference>
<dbReference type="Pfam" id="PF01408">
    <property type="entry name" value="GFO_IDH_MocA"/>
    <property type="match status" value="1"/>
</dbReference>
<dbReference type="PROSITE" id="PS00523">
    <property type="entry name" value="SULFATASE_1"/>
    <property type="match status" value="1"/>
</dbReference>
<dbReference type="SUPFAM" id="SSF53649">
    <property type="entry name" value="Alkaline phosphatase-like"/>
    <property type="match status" value="1"/>
</dbReference>
<evidence type="ECO:0000256" key="2">
    <source>
        <dbReference type="ARBA" id="ARBA00022723"/>
    </source>
</evidence>
<dbReference type="InterPro" id="IPR000683">
    <property type="entry name" value="Gfo/Idh/MocA-like_OxRdtase_N"/>
</dbReference>
<dbReference type="InterPro" id="IPR017850">
    <property type="entry name" value="Alkaline_phosphatase_core_sf"/>
</dbReference>
<evidence type="ECO:0000256" key="3">
    <source>
        <dbReference type="ARBA" id="ARBA00022801"/>
    </source>
</evidence>
<feature type="domain" description="Sulfatase N-terminal" evidence="6">
    <location>
        <begin position="35"/>
        <end position="341"/>
    </location>
</feature>
<evidence type="ECO:0000313" key="9">
    <source>
        <dbReference type="EMBL" id="CAA9427896.1"/>
    </source>
</evidence>
<dbReference type="SUPFAM" id="SSF51735">
    <property type="entry name" value="NAD(P)-binding Rossmann-fold domains"/>
    <property type="match status" value="1"/>
</dbReference>